<dbReference type="SUPFAM" id="SSF88946">
    <property type="entry name" value="Sigma2 domain of RNA polymerase sigma factors"/>
    <property type="match status" value="1"/>
</dbReference>
<dbReference type="Gene3D" id="1.10.10.10">
    <property type="entry name" value="Winged helix-like DNA-binding domain superfamily/Winged helix DNA-binding domain"/>
    <property type="match status" value="1"/>
</dbReference>
<dbReference type="NCBIfam" id="TIGR02937">
    <property type="entry name" value="sigma70-ECF"/>
    <property type="match status" value="1"/>
</dbReference>
<evidence type="ECO:0000256" key="2">
    <source>
        <dbReference type="ARBA" id="ARBA00023015"/>
    </source>
</evidence>
<dbReference type="PANTHER" id="PTHR43133:SF8">
    <property type="entry name" value="RNA POLYMERASE SIGMA FACTOR HI_1459-RELATED"/>
    <property type="match status" value="1"/>
</dbReference>
<evidence type="ECO:0000256" key="3">
    <source>
        <dbReference type="ARBA" id="ARBA00023082"/>
    </source>
</evidence>
<dbReference type="InterPro" id="IPR013325">
    <property type="entry name" value="RNA_pol_sigma_r2"/>
</dbReference>
<dbReference type="PANTHER" id="PTHR43133">
    <property type="entry name" value="RNA POLYMERASE ECF-TYPE SIGMA FACTO"/>
    <property type="match status" value="1"/>
</dbReference>
<sequence length="285" mass="32387">MSIMPGTIAEQSTQQHTALYTARMERGWEVSELIHRMRVEAKTQEAKLPCADRPLVVHIAKWERGESVPRARYADVLIAVFGKSATELGLPDRSIPPIDSELWGRLYARYYDWTVKFLWNRVHDRELAQDLAQDTFIELGKTLHKIDPSKPEDKLYGFVAQQARWTLGLYRQGSRSWRETTPEGYDDLTTDVAARDDRSRPEESVRLTVDLNRVLATMPERQRQVIALTIFDDLPREAIARVMGLSVIQVGKLHRAAVTELRARLTGTPITWTIPNSVGALGQAA</sequence>
<dbReference type="GO" id="GO:0006352">
    <property type="term" value="P:DNA-templated transcription initiation"/>
    <property type="evidence" value="ECO:0007669"/>
    <property type="project" value="InterPro"/>
</dbReference>
<protein>
    <submittedName>
        <fullName evidence="7">ECF subfamily RNA polymerase sigma-24 factor</fullName>
    </submittedName>
</protein>
<evidence type="ECO:0000313" key="8">
    <source>
        <dbReference type="Proteomes" id="UP000004217"/>
    </source>
</evidence>
<dbReference type="InterPro" id="IPR013324">
    <property type="entry name" value="RNA_pol_sigma_r3/r4-like"/>
</dbReference>
<keyword evidence="8" id="KW-1185">Reference proteome</keyword>
<gene>
    <name evidence="7" type="ORF">SZN_08114</name>
</gene>
<dbReference type="SUPFAM" id="SSF88659">
    <property type="entry name" value="Sigma3 and sigma4 domains of RNA polymerase sigma factors"/>
    <property type="match status" value="1"/>
</dbReference>
<reference evidence="7 8" key="1">
    <citation type="submission" date="2011-08" db="EMBL/GenBank/DDBJ databases">
        <authorList>
            <person name="Lin Y."/>
            <person name="Hao X."/>
            <person name="Johnstone L."/>
            <person name="Miller S.J."/>
            <person name="Wei G."/>
            <person name="Rensing C."/>
        </authorList>
    </citation>
    <scope>NUCLEOTIDE SEQUENCE [LARGE SCALE GENOMIC DNA]</scope>
    <source>
        <strain evidence="7 8">K42</strain>
    </source>
</reference>
<keyword evidence="5" id="KW-0804">Transcription</keyword>
<dbReference type="InterPro" id="IPR013249">
    <property type="entry name" value="RNA_pol_sigma70_r4_t2"/>
</dbReference>
<organism evidence="7 8">
    <name type="scientific">Streptomyces zinciresistens K42</name>
    <dbReference type="NCBI Taxonomy" id="700597"/>
    <lineage>
        <taxon>Bacteria</taxon>
        <taxon>Bacillati</taxon>
        <taxon>Actinomycetota</taxon>
        <taxon>Actinomycetes</taxon>
        <taxon>Kitasatosporales</taxon>
        <taxon>Streptomycetaceae</taxon>
        <taxon>Streptomyces</taxon>
    </lineage>
</organism>
<keyword evidence="2" id="KW-0805">Transcription regulation</keyword>
<evidence type="ECO:0000256" key="1">
    <source>
        <dbReference type="ARBA" id="ARBA00010641"/>
    </source>
</evidence>
<dbReference type="InterPro" id="IPR036388">
    <property type="entry name" value="WH-like_DNA-bd_sf"/>
</dbReference>
<dbReference type="Pfam" id="PF04542">
    <property type="entry name" value="Sigma70_r2"/>
    <property type="match status" value="1"/>
</dbReference>
<evidence type="ECO:0000313" key="7">
    <source>
        <dbReference type="EMBL" id="EGX60297.1"/>
    </source>
</evidence>
<dbReference type="Gene3D" id="1.10.1740.10">
    <property type="match status" value="1"/>
</dbReference>
<dbReference type="InterPro" id="IPR039425">
    <property type="entry name" value="RNA_pol_sigma-70-like"/>
</dbReference>
<name>G2G809_9ACTN</name>
<dbReference type="PROSITE" id="PS50943">
    <property type="entry name" value="HTH_CROC1"/>
    <property type="match status" value="1"/>
</dbReference>
<dbReference type="Proteomes" id="UP000004217">
    <property type="component" value="Unassembled WGS sequence"/>
</dbReference>
<dbReference type="GO" id="GO:0003677">
    <property type="term" value="F:DNA binding"/>
    <property type="evidence" value="ECO:0007669"/>
    <property type="project" value="UniProtKB-KW"/>
</dbReference>
<dbReference type="Pfam" id="PF08281">
    <property type="entry name" value="Sigma70_r4_2"/>
    <property type="match status" value="1"/>
</dbReference>
<dbReference type="EMBL" id="AGBF01000016">
    <property type="protein sequence ID" value="EGX60297.1"/>
    <property type="molecule type" value="Genomic_DNA"/>
</dbReference>
<feature type="domain" description="HTH cro/C1-type" evidence="6">
    <location>
        <begin position="59"/>
        <end position="88"/>
    </location>
</feature>
<dbReference type="GO" id="GO:0016987">
    <property type="term" value="F:sigma factor activity"/>
    <property type="evidence" value="ECO:0007669"/>
    <property type="project" value="UniProtKB-KW"/>
</dbReference>
<keyword evidence="4" id="KW-0238">DNA-binding</keyword>
<proteinExistence type="inferred from homology"/>
<dbReference type="PATRIC" id="fig|700597.3.peg.1585"/>
<evidence type="ECO:0000259" key="6">
    <source>
        <dbReference type="PROSITE" id="PS50943"/>
    </source>
</evidence>
<dbReference type="InterPro" id="IPR001387">
    <property type="entry name" value="Cro/C1-type_HTH"/>
</dbReference>
<dbReference type="InterPro" id="IPR007627">
    <property type="entry name" value="RNA_pol_sigma70_r2"/>
</dbReference>
<evidence type="ECO:0000256" key="4">
    <source>
        <dbReference type="ARBA" id="ARBA00023125"/>
    </source>
</evidence>
<comment type="similarity">
    <text evidence="1">Belongs to the sigma-70 factor family. ECF subfamily.</text>
</comment>
<accession>G2G809</accession>
<dbReference type="AlphaFoldDB" id="G2G809"/>
<comment type="caution">
    <text evidence="7">The sequence shown here is derived from an EMBL/GenBank/DDBJ whole genome shotgun (WGS) entry which is preliminary data.</text>
</comment>
<dbReference type="InterPro" id="IPR014284">
    <property type="entry name" value="RNA_pol_sigma-70_dom"/>
</dbReference>
<evidence type="ECO:0000256" key="5">
    <source>
        <dbReference type="ARBA" id="ARBA00023163"/>
    </source>
</evidence>
<keyword evidence="3" id="KW-0731">Sigma factor</keyword>